<dbReference type="AlphaFoldDB" id="A0AAT9G7G4"/>
<dbReference type="EC" id="2.1.1.201" evidence="6"/>
<dbReference type="GO" id="GO:0043770">
    <property type="term" value="F:demethylmenaquinone methyltransferase activity"/>
    <property type="evidence" value="ECO:0007669"/>
    <property type="project" value="UniProtKB-UniRule"/>
</dbReference>
<protein>
    <recommendedName>
        <fullName evidence="6">Ubiquinone/menaquinone biosynthesis C-methyltransferase UbiE</fullName>
        <ecNumber evidence="6">2.1.1.163</ecNumber>
        <ecNumber evidence="6">2.1.1.201</ecNumber>
    </recommendedName>
    <alternativeName>
        <fullName evidence="6">2-methoxy-6-polyprenyl-1,4-benzoquinol methylase</fullName>
    </alternativeName>
    <alternativeName>
        <fullName evidence="6">Demethylmenaquinone methyltransferase</fullName>
    </alternativeName>
</protein>
<keyword evidence="1 6" id="KW-0474">Menaquinone biosynthesis</keyword>
<keyword evidence="2 6" id="KW-0489">Methyltransferase</keyword>
<dbReference type="InterPro" id="IPR023576">
    <property type="entry name" value="UbiE/COQ5_MeTrFase_CS"/>
</dbReference>
<comment type="pathway">
    <text evidence="6">Cofactor biosynthesis; ubiquinone biosynthesis.</text>
</comment>
<dbReference type="GO" id="GO:0009060">
    <property type="term" value="P:aerobic respiration"/>
    <property type="evidence" value="ECO:0007669"/>
    <property type="project" value="UniProtKB-UniRule"/>
</dbReference>
<dbReference type="GO" id="GO:0008425">
    <property type="term" value="F:2-methoxy-6-polyprenyl-1,4-benzoquinol methyltransferase activity"/>
    <property type="evidence" value="ECO:0007669"/>
    <property type="project" value="UniProtKB-UniRule"/>
</dbReference>
<evidence type="ECO:0000256" key="2">
    <source>
        <dbReference type="ARBA" id="ARBA00022603"/>
    </source>
</evidence>
<evidence type="ECO:0000256" key="4">
    <source>
        <dbReference type="ARBA" id="ARBA00022688"/>
    </source>
</evidence>
<evidence type="ECO:0000256" key="1">
    <source>
        <dbReference type="ARBA" id="ARBA00022428"/>
    </source>
</evidence>
<dbReference type="InterPro" id="IPR029063">
    <property type="entry name" value="SAM-dependent_MTases_sf"/>
</dbReference>
<accession>A0AAT9G7G4</accession>
<comment type="catalytic activity">
    <reaction evidence="6">
        <text>a 2-demethylmenaquinol + S-adenosyl-L-methionine = a menaquinol + S-adenosyl-L-homocysteine + H(+)</text>
        <dbReference type="Rhea" id="RHEA:42640"/>
        <dbReference type="Rhea" id="RHEA-COMP:9539"/>
        <dbReference type="Rhea" id="RHEA-COMP:9563"/>
        <dbReference type="ChEBI" id="CHEBI:15378"/>
        <dbReference type="ChEBI" id="CHEBI:18151"/>
        <dbReference type="ChEBI" id="CHEBI:55437"/>
        <dbReference type="ChEBI" id="CHEBI:57856"/>
        <dbReference type="ChEBI" id="CHEBI:59789"/>
        <dbReference type="EC" id="2.1.1.163"/>
    </reaction>
</comment>
<dbReference type="PANTHER" id="PTHR43591">
    <property type="entry name" value="METHYLTRANSFERASE"/>
    <property type="match status" value="1"/>
</dbReference>
<dbReference type="HAMAP" id="MF_01813">
    <property type="entry name" value="MenG_UbiE_methyltr"/>
    <property type="match status" value="1"/>
</dbReference>
<comment type="catalytic activity">
    <reaction evidence="6">
        <text>a 2-methoxy-6-(all-trans-polyprenyl)benzene-1,4-diol + S-adenosyl-L-methionine = a 5-methoxy-2-methyl-3-(all-trans-polyprenyl)benzene-1,4-diol + S-adenosyl-L-homocysteine + H(+)</text>
        <dbReference type="Rhea" id="RHEA:28286"/>
        <dbReference type="Rhea" id="RHEA-COMP:10858"/>
        <dbReference type="Rhea" id="RHEA-COMP:10859"/>
        <dbReference type="ChEBI" id="CHEBI:15378"/>
        <dbReference type="ChEBI" id="CHEBI:57856"/>
        <dbReference type="ChEBI" id="CHEBI:59789"/>
        <dbReference type="ChEBI" id="CHEBI:84166"/>
        <dbReference type="ChEBI" id="CHEBI:84167"/>
        <dbReference type="EC" id="2.1.1.201"/>
    </reaction>
</comment>
<evidence type="ECO:0000256" key="6">
    <source>
        <dbReference type="HAMAP-Rule" id="MF_01813"/>
    </source>
</evidence>
<name>A0AAT9G7G4_9RICK</name>
<keyword evidence="4 6" id="KW-0831">Ubiquinone biosynthesis</keyword>
<proteinExistence type="inferred from homology"/>
<dbReference type="PROSITE" id="PS01183">
    <property type="entry name" value="UBIE_1"/>
    <property type="match status" value="1"/>
</dbReference>
<keyword evidence="5 6" id="KW-0949">S-adenosyl-L-methionine</keyword>
<dbReference type="EMBL" id="AP029170">
    <property type="protein sequence ID" value="BFD45758.1"/>
    <property type="molecule type" value="Genomic_DNA"/>
</dbReference>
<comment type="function">
    <text evidence="6">Methyltransferase required for the conversion of demethylmenaquinol (DMKH2) to menaquinol (MKH2) and the conversion of 2-polyprenyl-6-methoxy-1,4-benzoquinol (DDMQH2) to 2-polyprenyl-3-methyl-6-methoxy-1,4-benzoquinol (DMQH2).</text>
</comment>
<dbReference type="NCBIfam" id="TIGR01934">
    <property type="entry name" value="MenG_MenH_UbiE"/>
    <property type="match status" value="1"/>
</dbReference>
<evidence type="ECO:0000256" key="5">
    <source>
        <dbReference type="ARBA" id="ARBA00022691"/>
    </source>
</evidence>
<evidence type="ECO:0000256" key="3">
    <source>
        <dbReference type="ARBA" id="ARBA00022679"/>
    </source>
</evidence>
<dbReference type="PANTHER" id="PTHR43591:SF24">
    <property type="entry name" value="2-METHOXY-6-POLYPRENYL-1,4-BENZOQUINOL METHYLASE, MITOCHONDRIAL"/>
    <property type="match status" value="1"/>
</dbReference>
<dbReference type="GO" id="GO:0032259">
    <property type="term" value="P:methylation"/>
    <property type="evidence" value="ECO:0007669"/>
    <property type="project" value="UniProtKB-KW"/>
</dbReference>
<feature type="binding site" evidence="6">
    <location>
        <position position="99"/>
    </location>
    <ligand>
        <name>S-adenosyl-L-methionine</name>
        <dbReference type="ChEBI" id="CHEBI:59789"/>
    </ligand>
</feature>
<dbReference type="CDD" id="cd02440">
    <property type="entry name" value="AdoMet_MTases"/>
    <property type="match status" value="1"/>
</dbReference>
<dbReference type="Pfam" id="PF01209">
    <property type="entry name" value="Ubie_methyltran"/>
    <property type="match status" value="1"/>
</dbReference>
<dbReference type="EC" id="2.1.1.163" evidence="6"/>
<feature type="binding site" evidence="6">
    <location>
        <begin position="127"/>
        <end position="128"/>
    </location>
    <ligand>
        <name>S-adenosyl-L-methionine</name>
        <dbReference type="ChEBI" id="CHEBI:59789"/>
    </ligand>
</feature>
<gene>
    <name evidence="6 7" type="primary">ubiE</name>
    <name evidence="7" type="ORF">DMENIID0002_04040</name>
</gene>
<dbReference type="PROSITE" id="PS01184">
    <property type="entry name" value="UBIE_2"/>
    <property type="match status" value="1"/>
</dbReference>
<reference evidence="7" key="1">
    <citation type="submission" date="2024-01" db="EMBL/GenBank/DDBJ databases">
        <title>Sequencing the genomes of a sandfly, Sergentomyia squamirostris, and its two endosymbionts.</title>
        <authorList>
            <person name="Itokawa K."/>
            <person name="Sanjoba C."/>
        </authorList>
    </citation>
    <scope>NUCLEOTIDE SEQUENCE</scope>
    <source>
        <strain evidence="7">RiSSQ</strain>
    </source>
</reference>
<dbReference type="InterPro" id="IPR004033">
    <property type="entry name" value="UbiE/COQ5_MeTrFase"/>
</dbReference>
<organism evidence="7">
    <name type="scientific">Candidatus Tisiphia endosymbiont of Sergentomyia squamirostris</name>
    <dbReference type="NCBI Taxonomy" id="3113639"/>
    <lineage>
        <taxon>Bacteria</taxon>
        <taxon>Pseudomonadati</taxon>
        <taxon>Pseudomonadota</taxon>
        <taxon>Alphaproteobacteria</taxon>
        <taxon>Rickettsiales</taxon>
        <taxon>Rickettsiaceae</taxon>
        <taxon>Rickettsieae</taxon>
        <taxon>Candidatus Tisiphia</taxon>
    </lineage>
</organism>
<dbReference type="GO" id="GO:0009234">
    <property type="term" value="P:menaquinone biosynthetic process"/>
    <property type="evidence" value="ECO:0007669"/>
    <property type="project" value="UniProtKB-UniRule"/>
</dbReference>
<evidence type="ECO:0000313" key="7">
    <source>
        <dbReference type="EMBL" id="BFD45758.1"/>
    </source>
</evidence>
<keyword evidence="3 6" id="KW-0808">Transferase</keyword>
<dbReference type="PROSITE" id="PS51608">
    <property type="entry name" value="SAM_MT_UBIE"/>
    <property type="match status" value="1"/>
</dbReference>
<comment type="pathway">
    <text evidence="6">Quinol/quinone metabolism; menaquinone biosynthesis; menaquinol from 1,4-dihydroxy-2-naphthoate: step 2/2.</text>
</comment>
<dbReference type="SUPFAM" id="SSF53335">
    <property type="entry name" value="S-adenosyl-L-methionine-dependent methyltransferases"/>
    <property type="match status" value="1"/>
</dbReference>
<comment type="caution">
    <text evidence="6">Lacks conserved residue(s) required for the propagation of feature annotation.</text>
</comment>
<feature type="binding site" evidence="6">
    <location>
        <position position="75"/>
    </location>
    <ligand>
        <name>S-adenosyl-L-methionine</name>
        <dbReference type="ChEBI" id="CHEBI:59789"/>
    </ligand>
</feature>
<comment type="similarity">
    <text evidence="6">Belongs to the class I-like SAM-binding methyltransferase superfamily. MenG/UbiE family.</text>
</comment>
<sequence length="254" mass="28887">MKNNNNQSEQVNFGFSKVSFDQKRDLVKNIFSSVANKYDVMNDLMSLGVHRLWKDEFVRQIPNLKSNILDVASGTGDIAFRIIKRASAKNILVQLTMCDINHDMLEVARHKAIDSNILQGLEYVVADAENLPFADNSFDYYTIAFGIRNVVKIDNALKEAYRVLKPGGKFLCLEFSKVEYDCLKQLYQFYSFNIIPKIGKIIANNESAYQYLVESINVFLDQESFAIMLKDVGFTDVSYKNLTLGVAAIHSAYK</sequence>
<dbReference type="NCBIfam" id="NF001242">
    <property type="entry name" value="PRK00216.1-3"/>
    <property type="match status" value="1"/>
</dbReference>
<dbReference type="NCBIfam" id="NF001244">
    <property type="entry name" value="PRK00216.1-5"/>
    <property type="match status" value="1"/>
</dbReference>
<dbReference type="Gene3D" id="3.40.50.150">
    <property type="entry name" value="Vaccinia Virus protein VP39"/>
    <property type="match status" value="1"/>
</dbReference>